<comment type="similarity">
    <text evidence="1">Belongs to the arylamine N-acetyltransferase family.</text>
</comment>
<dbReference type="PANTHER" id="PTHR11786:SF0">
    <property type="entry name" value="ARYLAMINE N-ACETYLTRANSFERASE 4-RELATED"/>
    <property type="match status" value="1"/>
</dbReference>
<dbReference type="GO" id="GO:0016407">
    <property type="term" value="F:acetyltransferase activity"/>
    <property type="evidence" value="ECO:0007669"/>
    <property type="project" value="InterPro"/>
</dbReference>
<dbReference type="InterPro" id="IPR001447">
    <property type="entry name" value="Arylamine_N-AcTrfase"/>
</dbReference>
<evidence type="ECO:0000256" key="1">
    <source>
        <dbReference type="ARBA" id="ARBA00006547"/>
    </source>
</evidence>
<organism evidence="2 3">
    <name type="scientific">Actinospica durhamensis</name>
    <dbReference type="NCBI Taxonomy" id="1508375"/>
    <lineage>
        <taxon>Bacteria</taxon>
        <taxon>Bacillati</taxon>
        <taxon>Actinomycetota</taxon>
        <taxon>Actinomycetes</taxon>
        <taxon>Catenulisporales</taxon>
        <taxon>Actinospicaceae</taxon>
        <taxon>Actinospica</taxon>
    </lineage>
</organism>
<comment type="caution">
    <text evidence="2">The sequence shown here is derived from an EMBL/GenBank/DDBJ whole genome shotgun (WGS) entry which is preliminary data.</text>
</comment>
<dbReference type="Gene3D" id="2.40.128.150">
    <property type="entry name" value="Cysteine proteinases"/>
    <property type="match status" value="1"/>
</dbReference>
<evidence type="ECO:0000313" key="3">
    <source>
        <dbReference type="Proteomes" id="UP000675781"/>
    </source>
</evidence>
<gene>
    <name evidence="2" type="ORF">KDL01_22170</name>
</gene>
<keyword evidence="3" id="KW-1185">Reference proteome</keyword>
<dbReference type="SUPFAM" id="SSF54001">
    <property type="entry name" value="Cysteine proteinases"/>
    <property type="match status" value="1"/>
</dbReference>
<dbReference type="PANTHER" id="PTHR11786">
    <property type="entry name" value="N-HYDROXYARYLAMINE O-ACETYLTRANSFERASE"/>
    <property type="match status" value="1"/>
</dbReference>
<name>A0A941ET46_9ACTN</name>
<evidence type="ECO:0000313" key="2">
    <source>
        <dbReference type="EMBL" id="MBR7835998.1"/>
    </source>
</evidence>
<reference evidence="2" key="1">
    <citation type="submission" date="2021-04" db="EMBL/GenBank/DDBJ databases">
        <title>Genome based classification of Actinospica acidithermotolerans sp. nov., an actinobacterium isolated from an Indonesian hot spring.</title>
        <authorList>
            <person name="Kusuma A.B."/>
            <person name="Putra K.E."/>
            <person name="Nafisah S."/>
            <person name="Loh J."/>
            <person name="Nouioui I."/>
            <person name="Goodfellow M."/>
        </authorList>
    </citation>
    <scope>NUCLEOTIDE SEQUENCE</scope>
    <source>
        <strain evidence="2">CSCA 57</strain>
    </source>
</reference>
<dbReference type="Gene3D" id="3.30.2140.10">
    <property type="entry name" value="Arylamine N-acetyltransferase"/>
    <property type="match status" value="1"/>
</dbReference>
<dbReference type="EMBL" id="JAGSOG010000119">
    <property type="protein sequence ID" value="MBR7835998.1"/>
    <property type="molecule type" value="Genomic_DNA"/>
</dbReference>
<dbReference type="RefSeq" id="WP_212530487.1">
    <property type="nucleotide sequence ID" value="NZ_JAGSOG010000119.1"/>
</dbReference>
<proteinExistence type="inferred from homology"/>
<sequence length="307" mass="33484">METANIVNTGTDRYDGYLARLGLAPRSGHHPSLEALFALHRAHAERVAYENLEIQLGRATSADPDESIGRIVRGRGGYCFHLNGAFGTLLQHLGYSATRHLGEVCGQSAPPERTELEVNHQVLVVACEGERWLVDVGLGDGLYEPMPLREGASVQGPFTYRLEPWAERPGGWLFLHDSKASVPAMVFAPEPVHWSAFSAAHEQLSTSPDSGFVRVCLLQRRAPDATLTLRGLVYERVDGEGRQKRTLETAGEWFACAAEEFGLPLTDVDAAARERLWGRLASSHAAWLAAASGRSEESDAPDDSTAE</sequence>
<dbReference type="Proteomes" id="UP000675781">
    <property type="component" value="Unassembled WGS sequence"/>
</dbReference>
<accession>A0A941ET46</accession>
<dbReference type="AlphaFoldDB" id="A0A941ET46"/>
<protein>
    <submittedName>
        <fullName evidence="2">Arylamine N-acetyltransferase</fullName>
    </submittedName>
</protein>
<dbReference type="InterPro" id="IPR038765">
    <property type="entry name" value="Papain-like_cys_pep_sf"/>
</dbReference>
<dbReference type="Pfam" id="PF00797">
    <property type="entry name" value="Acetyltransf_2"/>
    <property type="match status" value="1"/>
</dbReference>